<name>A0A060TFV7_BLAAD</name>
<dbReference type="InterPro" id="IPR050563">
    <property type="entry name" value="4-hydroxybenzoyl-CoA_TE"/>
</dbReference>
<organism evidence="1">
    <name type="scientific">Blastobotrys adeninivorans</name>
    <name type="common">Yeast</name>
    <name type="synonym">Arxula adeninivorans</name>
    <dbReference type="NCBI Taxonomy" id="409370"/>
    <lineage>
        <taxon>Eukaryota</taxon>
        <taxon>Fungi</taxon>
        <taxon>Dikarya</taxon>
        <taxon>Ascomycota</taxon>
        <taxon>Saccharomycotina</taxon>
        <taxon>Dipodascomycetes</taxon>
        <taxon>Dipodascales</taxon>
        <taxon>Trichomonascaceae</taxon>
        <taxon>Blastobotrys</taxon>
    </lineage>
</organism>
<dbReference type="SUPFAM" id="SSF54637">
    <property type="entry name" value="Thioesterase/thiol ester dehydrase-isomerase"/>
    <property type="match status" value="1"/>
</dbReference>
<dbReference type="Gene3D" id="3.10.129.10">
    <property type="entry name" value="Hotdog Thioesterase"/>
    <property type="match status" value="1"/>
</dbReference>
<dbReference type="PANTHER" id="PTHR31793">
    <property type="entry name" value="4-HYDROXYBENZOYL-COA THIOESTERASE FAMILY MEMBER"/>
    <property type="match status" value="1"/>
</dbReference>
<dbReference type="InterPro" id="IPR029069">
    <property type="entry name" value="HotDog_dom_sf"/>
</dbReference>
<accession>A0A060TFV7</accession>
<dbReference type="CDD" id="cd00586">
    <property type="entry name" value="4HBT"/>
    <property type="match status" value="1"/>
</dbReference>
<dbReference type="PANTHER" id="PTHR31793:SF39">
    <property type="entry name" value="THIOESTERASE_THIOL ESTER DEHYDRASE-ISOMERASE"/>
    <property type="match status" value="1"/>
</dbReference>
<gene>
    <name evidence="1" type="ORF">GNLVRS02_ARAD1D17622g</name>
</gene>
<dbReference type="AlphaFoldDB" id="A0A060TFV7"/>
<dbReference type="PhylomeDB" id="A0A060TFV7"/>
<reference evidence="1" key="2">
    <citation type="submission" date="2014-06" db="EMBL/GenBank/DDBJ databases">
        <title>The complete genome of Blastobotrys (Arxula) adeninivorans LS3 - a yeast of biotechnological interest.</title>
        <authorList>
            <person name="Kunze G."/>
            <person name="Gaillardin C."/>
            <person name="Czernicka M."/>
            <person name="Durrens P."/>
            <person name="Martin T."/>
            <person name="Boer E."/>
            <person name="Gabaldon T."/>
            <person name="Cruz J."/>
            <person name="Talla E."/>
            <person name="Marck C."/>
            <person name="Goffeau A."/>
            <person name="Barbe V."/>
            <person name="Baret P."/>
            <person name="Baronian K."/>
            <person name="Beier S."/>
            <person name="Bleykasten C."/>
            <person name="Bode R."/>
            <person name="Casaregola S."/>
            <person name="Despons L."/>
            <person name="Fairhead C."/>
            <person name="Giersberg M."/>
            <person name="Gierski P."/>
            <person name="Hahnel U."/>
            <person name="Hartmann A."/>
            <person name="Jankowska D."/>
            <person name="Jubin C."/>
            <person name="Jung P."/>
            <person name="Lafontaine I."/>
            <person name="Leh-Louis V."/>
            <person name="Lemaire M."/>
            <person name="Marcet-Houben M."/>
            <person name="Mascher M."/>
            <person name="Morel G."/>
            <person name="Richard G.-F."/>
            <person name="Riechen J."/>
            <person name="Sacerdot C."/>
            <person name="Sarkar A."/>
            <person name="Savel G."/>
            <person name="Schacherer J."/>
            <person name="Sherman D."/>
            <person name="Straub M.-L."/>
            <person name="Stein N."/>
            <person name="Thierry A."/>
            <person name="Trautwein-Schult A."/>
            <person name="Westhof E."/>
            <person name="Worch S."/>
            <person name="Dujon B."/>
            <person name="Souciet J.-L."/>
            <person name="Wincker P."/>
            <person name="Scholz U."/>
            <person name="Neuveglise N."/>
        </authorList>
    </citation>
    <scope>NUCLEOTIDE SEQUENCE</scope>
    <source>
        <strain evidence="1">LS3</strain>
    </source>
</reference>
<dbReference type="Pfam" id="PF13279">
    <property type="entry name" value="4HBT_2"/>
    <property type="match status" value="1"/>
</dbReference>
<proteinExistence type="predicted"/>
<dbReference type="EMBL" id="HG937694">
    <property type="protein sequence ID" value="CDP37707.1"/>
    <property type="molecule type" value="Genomic_DNA"/>
</dbReference>
<reference evidence="1" key="1">
    <citation type="submission" date="2014-02" db="EMBL/GenBank/DDBJ databases">
        <authorList>
            <person name="Genoscope - CEA"/>
        </authorList>
    </citation>
    <scope>NUCLEOTIDE SEQUENCE</scope>
    <source>
        <strain evidence="1">LS3</strain>
    </source>
</reference>
<dbReference type="GO" id="GO:0047617">
    <property type="term" value="F:fatty acyl-CoA hydrolase activity"/>
    <property type="evidence" value="ECO:0007669"/>
    <property type="project" value="TreeGrafter"/>
</dbReference>
<sequence>MRGLSFKNPQRTLSLYSLLPMMLRSLLRPRFSVLARIPARPVGLAARHQSTVPSISSVIDQRAAKQKEDAVWMDKLLKETEGGGYILSQAGMFAEPVTWGDHDTFDHVNNVRYLKWFETARVNLFNSLVEHYPGHGFETFMTTNGVGPIIRSVELAWRYPIRYPDQVTVLHKLEPITQPDRFVLKGVVVSHKARKVAARITEVVVTVDYTKGGIKAPIPDQIAKAFNHRLELQSQH</sequence>
<protein>
    <submittedName>
        <fullName evidence="1">ARAD1D17622p</fullName>
    </submittedName>
</protein>
<evidence type="ECO:0000313" key="1">
    <source>
        <dbReference type="EMBL" id="CDP37707.1"/>
    </source>
</evidence>